<dbReference type="InterPro" id="IPR039770">
    <property type="entry name" value="Rpf2"/>
</dbReference>
<feature type="compositionally biased region" description="Basic and acidic residues" evidence="5">
    <location>
        <begin position="226"/>
        <end position="246"/>
    </location>
</feature>
<evidence type="ECO:0000256" key="1">
    <source>
        <dbReference type="ARBA" id="ARBA00004604"/>
    </source>
</evidence>
<dbReference type="PROSITE" id="PS50833">
    <property type="entry name" value="BRIX"/>
    <property type="match status" value="1"/>
</dbReference>
<comment type="subcellular location">
    <subcellularLocation>
        <location evidence="1 4">Nucleus</location>
        <location evidence="1 4">Nucleolus</location>
    </subcellularLocation>
</comment>
<dbReference type="SMART" id="SM00879">
    <property type="entry name" value="Brix"/>
    <property type="match status" value="1"/>
</dbReference>
<dbReference type="GO" id="GO:0000027">
    <property type="term" value="P:ribosomal large subunit assembly"/>
    <property type="evidence" value="ECO:0007669"/>
    <property type="project" value="InterPro"/>
</dbReference>
<dbReference type="Pfam" id="PF04427">
    <property type="entry name" value="Brix"/>
    <property type="match status" value="1"/>
</dbReference>
<dbReference type="InterPro" id="IPR007109">
    <property type="entry name" value="Brix"/>
</dbReference>
<proteinExistence type="inferred from homology"/>
<dbReference type="Proteomes" id="UP000507163">
    <property type="component" value="Chromosome 5"/>
</dbReference>
<evidence type="ECO:0000256" key="4">
    <source>
        <dbReference type="RuleBase" id="RU367086"/>
    </source>
</evidence>
<protein>
    <recommendedName>
        <fullName evidence="4">Ribosome production factor 2 homolog</fullName>
    </recommendedName>
    <alternativeName>
        <fullName evidence="4">Ribosome biogenesis protein RPF2 homolog</fullName>
    </alternativeName>
</protein>
<evidence type="ECO:0000259" key="6">
    <source>
        <dbReference type="PROSITE" id="PS50833"/>
    </source>
</evidence>
<organism evidence="7 8">
    <name type="scientific">Plasmodium chabaudi chabaudi</name>
    <dbReference type="NCBI Taxonomy" id="31271"/>
    <lineage>
        <taxon>Eukaryota</taxon>
        <taxon>Sar</taxon>
        <taxon>Alveolata</taxon>
        <taxon>Apicomplexa</taxon>
        <taxon>Aconoidasida</taxon>
        <taxon>Haemosporida</taxon>
        <taxon>Plasmodiidae</taxon>
        <taxon>Plasmodium</taxon>
        <taxon>Plasmodium (Vinckeia)</taxon>
    </lineage>
</organism>
<dbReference type="GO" id="GO:0005730">
    <property type="term" value="C:nucleolus"/>
    <property type="evidence" value="ECO:0007669"/>
    <property type="project" value="UniProtKB-SubCell"/>
</dbReference>
<keyword evidence="3 4" id="KW-0539">Nucleus</keyword>
<feature type="region of interest" description="Disordered" evidence="5">
    <location>
        <begin position="209"/>
        <end position="267"/>
    </location>
</feature>
<evidence type="ECO:0000256" key="3">
    <source>
        <dbReference type="ARBA" id="ARBA00023242"/>
    </source>
</evidence>
<evidence type="ECO:0000256" key="5">
    <source>
        <dbReference type="SAM" id="MobiDB-lite"/>
    </source>
</evidence>
<dbReference type="PANTHER" id="PTHR12728:SF0">
    <property type="entry name" value="RIBOSOME PRODUCTION FACTOR 2 HOMOLOG"/>
    <property type="match status" value="1"/>
</dbReference>
<feature type="compositionally biased region" description="Basic and acidic residues" evidence="5">
    <location>
        <begin position="253"/>
        <end position="263"/>
    </location>
</feature>
<accession>A0A1C6X870</accession>
<sequence>MSNEFDDTNVEEVADGIRGDKAKTRKGNLILKKREGEYQESSKNCLFICSNKRTEELKNLMHDIYIIQKPYTCYMPKLHPQLVNITEKIDKIVEICIHNTCSFFFSIFSTKKNPSRFILGRLYNNKILDYYTFSLLSFIPMSIFPSSKEILFSTKPIVLIQGSYFNMNENTKYLKNILFDFFKHKNVESFTKNSLQRLVVISAYEDTGDAPSRKLVTPPDQGEESGENKEGEQNGETKEGEQNGETKEDEQNDETKESGESGRAKKKRNKYVMSFRQYIFKKGMYQSEEENDSPKLEEVGPRFEFTLDSSQIPNYNLFQEAIKKYDIHPKKKEKKIKTDEFGHDIKRVYVQKQDFNKLHTKHSNLFKKSKKFGKKNKATAQ</sequence>
<feature type="domain" description="Brix" evidence="6">
    <location>
        <begin position="43"/>
        <end position="316"/>
    </location>
</feature>
<comment type="similarity">
    <text evidence="2 4">Belongs to the RPF2 family.</text>
</comment>
<evidence type="ECO:0000313" key="7">
    <source>
        <dbReference type="EMBL" id="SCL99451.1"/>
    </source>
</evidence>
<name>A0A1C6X870_PLACU</name>
<dbReference type="PANTHER" id="PTHR12728">
    <property type="entry name" value="BRIX DOMAIN CONTAINING PROTEIN"/>
    <property type="match status" value="1"/>
</dbReference>
<gene>
    <name evidence="7" type="ORF">PCHAJ_000077500</name>
</gene>
<dbReference type="GO" id="GO:0019843">
    <property type="term" value="F:rRNA binding"/>
    <property type="evidence" value="ECO:0007669"/>
    <property type="project" value="UniProtKB-UniRule"/>
</dbReference>
<dbReference type="AlphaFoldDB" id="A0A1C6X870"/>
<dbReference type="EMBL" id="LT608171">
    <property type="protein sequence ID" value="SCL99451.1"/>
    <property type="molecule type" value="Genomic_DNA"/>
</dbReference>
<reference evidence="7 8" key="1">
    <citation type="submission" date="2016-08" db="EMBL/GenBank/DDBJ databases">
        <authorList>
            <consortium name="Pathogen Informatics"/>
        </authorList>
    </citation>
    <scope>NUCLEOTIDE SEQUENCE [LARGE SCALE GENOMIC DNA]</scope>
    <source>
        <strain evidence="7 8">AJ</strain>
    </source>
</reference>
<evidence type="ECO:0000256" key="2">
    <source>
        <dbReference type="ARBA" id="ARBA00010782"/>
    </source>
</evidence>
<dbReference type="GO" id="GO:0000463">
    <property type="term" value="P:maturation of LSU-rRNA from tricistronic rRNA transcript (SSU-rRNA, 5.8S rRNA, LSU-rRNA)"/>
    <property type="evidence" value="ECO:0007669"/>
    <property type="project" value="TreeGrafter"/>
</dbReference>
<evidence type="ECO:0000313" key="8">
    <source>
        <dbReference type="Proteomes" id="UP000507163"/>
    </source>
</evidence>